<name>A0ACB9SK98_HOLOL</name>
<gene>
    <name evidence="1" type="ORF">MML48_10g00018643</name>
</gene>
<dbReference type="EMBL" id="CM043024">
    <property type="protein sequence ID" value="KAI4454187.1"/>
    <property type="molecule type" value="Genomic_DNA"/>
</dbReference>
<organism evidence="1 2">
    <name type="scientific">Holotrichia oblita</name>
    <name type="common">Chafer beetle</name>
    <dbReference type="NCBI Taxonomy" id="644536"/>
    <lineage>
        <taxon>Eukaryota</taxon>
        <taxon>Metazoa</taxon>
        <taxon>Ecdysozoa</taxon>
        <taxon>Arthropoda</taxon>
        <taxon>Hexapoda</taxon>
        <taxon>Insecta</taxon>
        <taxon>Pterygota</taxon>
        <taxon>Neoptera</taxon>
        <taxon>Endopterygota</taxon>
        <taxon>Coleoptera</taxon>
        <taxon>Polyphaga</taxon>
        <taxon>Scarabaeiformia</taxon>
        <taxon>Scarabaeidae</taxon>
        <taxon>Melolonthinae</taxon>
        <taxon>Holotrichia</taxon>
    </lineage>
</organism>
<accession>A0ACB9SK98</accession>
<dbReference type="Proteomes" id="UP001056778">
    <property type="component" value="Chromosome 10"/>
</dbReference>
<protein>
    <submittedName>
        <fullName evidence="1">Uncharacterized protein</fullName>
    </submittedName>
</protein>
<evidence type="ECO:0000313" key="2">
    <source>
        <dbReference type="Proteomes" id="UP001056778"/>
    </source>
</evidence>
<sequence>MHADIISFTGKSDPIVCQYAEDYLRKHKRPHIKNLVSNKIREMGRLLVPLKQIFNINSTLEALVPENFDKVVAAARIVSGYDESTKSFTAPSLALHFRTILLAVCSAAKTLLLKKDPIIPITDYDKALSELKKFRELVATNWKYEMGSLALKDINEKHSSIPQKLPLSQDIILFKNYCHNIATDAMKNLKQNFENIESFKKLSEAALALTISLNRKRLGDVQYMKLPQELYQSSKIAKLLLTIERGVSEEHKGKTLDEIDAQLETWVNNESHSQNNGDVDLGETIDNTIAENINEPVIEETNEINSAETSSVKSRDNQFSIKKIQEKGKSRGTWSNEQKKEMLKFFKNHIKKKISPKKAECLELQRKYMALFGNKTWVQIKVFVYNTKHFNPLNTKQVLTKTPTRFNSNAVIIKAIIKLI</sequence>
<reference evidence="1" key="1">
    <citation type="submission" date="2022-04" db="EMBL/GenBank/DDBJ databases">
        <title>Chromosome-scale genome assembly of Holotrichia oblita Faldermann.</title>
        <authorList>
            <person name="Rongchong L."/>
        </authorList>
    </citation>
    <scope>NUCLEOTIDE SEQUENCE</scope>
    <source>
        <strain evidence="1">81SQS9</strain>
    </source>
</reference>
<comment type="caution">
    <text evidence="1">The sequence shown here is derived from an EMBL/GenBank/DDBJ whole genome shotgun (WGS) entry which is preliminary data.</text>
</comment>
<keyword evidence="2" id="KW-1185">Reference proteome</keyword>
<evidence type="ECO:0000313" key="1">
    <source>
        <dbReference type="EMBL" id="KAI4454187.1"/>
    </source>
</evidence>
<proteinExistence type="predicted"/>